<dbReference type="InterPro" id="IPR045175">
    <property type="entry name" value="M28_fam"/>
</dbReference>
<dbReference type="InterPro" id="IPR007484">
    <property type="entry name" value="Peptidase_M28"/>
</dbReference>
<dbReference type="CDD" id="cd03879">
    <property type="entry name" value="M28_AAP"/>
    <property type="match status" value="1"/>
</dbReference>
<comment type="similarity">
    <text evidence="8">Belongs to the peptidase M28 family. M28E subfamily.</text>
</comment>
<dbReference type="GO" id="GO:0004177">
    <property type="term" value="F:aminopeptidase activity"/>
    <property type="evidence" value="ECO:0007669"/>
    <property type="project" value="UniProtKB-KW"/>
</dbReference>
<dbReference type="Gene3D" id="3.40.630.10">
    <property type="entry name" value="Zn peptidases"/>
    <property type="match status" value="1"/>
</dbReference>
<evidence type="ECO:0000256" key="3">
    <source>
        <dbReference type="ARBA" id="ARBA00022670"/>
    </source>
</evidence>
<name>A0A9N8YQX5_9GLOM</name>
<evidence type="ECO:0000256" key="7">
    <source>
        <dbReference type="ARBA" id="ARBA00022833"/>
    </source>
</evidence>
<evidence type="ECO:0000256" key="5">
    <source>
        <dbReference type="ARBA" id="ARBA00022729"/>
    </source>
</evidence>
<dbReference type="PANTHER" id="PTHR12147">
    <property type="entry name" value="METALLOPEPTIDASE M28 FAMILY MEMBER"/>
    <property type="match status" value="1"/>
</dbReference>
<comment type="cofactor">
    <cofactor evidence="1">
        <name>Zn(2+)</name>
        <dbReference type="ChEBI" id="CHEBI:29105"/>
    </cofactor>
</comment>
<keyword evidence="4 9" id="KW-0479">Metal-binding</keyword>
<comment type="caution">
    <text evidence="12">The sequence shown here is derived from an EMBL/GenBank/DDBJ whole genome shotgun (WGS) entry which is preliminary data.</text>
</comment>
<evidence type="ECO:0000256" key="1">
    <source>
        <dbReference type="ARBA" id="ARBA00001947"/>
    </source>
</evidence>
<gene>
    <name evidence="12" type="ORF">DEBURN_LOCUS1490</name>
</gene>
<keyword evidence="13" id="KW-1185">Reference proteome</keyword>
<reference evidence="12" key="1">
    <citation type="submission" date="2021-06" db="EMBL/GenBank/DDBJ databases">
        <authorList>
            <person name="Kallberg Y."/>
            <person name="Tangrot J."/>
            <person name="Rosling A."/>
        </authorList>
    </citation>
    <scope>NUCLEOTIDE SEQUENCE</scope>
    <source>
        <strain evidence="12">AZ414A</strain>
    </source>
</reference>
<keyword evidence="2" id="KW-0031">Aminopeptidase</keyword>
<organism evidence="12 13">
    <name type="scientific">Diversispora eburnea</name>
    <dbReference type="NCBI Taxonomy" id="1213867"/>
    <lineage>
        <taxon>Eukaryota</taxon>
        <taxon>Fungi</taxon>
        <taxon>Fungi incertae sedis</taxon>
        <taxon>Mucoromycota</taxon>
        <taxon>Glomeromycotina</taxon>
        <taxon>Glomeromycetes</taxon>
        <taxon>Diversisporales</taxon>
        <taxon>Diversisporaceae</taxon>
        <taxon>Diversispora</taxon>
    </lineage>
</organism>
<proteinExistence type="inferred from homology"/>
<sequence length="394" mass="45257">MVNYSSYVSLFIAISFVLLVWEWKTQQVFDLSYYDETQVLILLNEGKKLIQIDETEIYLMTEEEVLNLKRKNIKFMDITDYLELGLTYKEKKIYEYPIFPTFQDEIAPFIGNLTTDYMRENLEKFTSFRNRYYRSKYGVESSEWLFKKVSGIVKNSKRVASEISVKQFRHKWDQKSIIARFEGSDPQKDNEVVIVGAHQDSINMWIPTYGRAPGADDDGSGTVTILEAFRVLVEGDFKPQRPVEFHWYSAEEGGLLGSQHIASEYEREGRDVIAMLQNDMTGYIGKKPESVGVIIDFVDPDLTSFLKKLVTTYASIPSTDTKCGYACSDHASWQKAGYPSAFTIEGEFSDSNPYIHTANDIIGHLSFDHMLEFSKLSVSFAIELIHIMRSNLKG</sequence>
<dbReference type="Pfam" id="PF04389">
    <property type="entry name" value="Peptidase_M28"/>
    <property type="match status" value="1"/>
</dbReference>
<keyword evidence="3 9" id="KW-0645">Protease</keyword>
<dbReference type="EMBL" id="CAJVPK010000066">
    <property type="protein sequence ID" value="CAG8441669.1"/>
    <property type="molecule type" value="Genomic_DNA"/>
</dbReference>
<evidence type="ECO:0000256" key="10">
    <source>
        <dbReference type="SAM" id="Phobius"/>
    </source>
</evidence>
<accession>A0A9N8YQX5</accession>
<feature type="transmembrane region" description="Helical" evidence="10">
    <location>
        <begin position="6"/>
        <end position="23"/>
    </location>
</feature>
<evidence type="ECO:0000259" key="11">
    <source>
        <dbReference type="Pfam" id="PF04389"/>
    </source>
</evidence>
<dbReference type="GO" id="GO:0046872">
    <property type="term" value="F:metal ion binding"/>
    <property type="evidence" value="ECO:0007669"/>
    <property type="project" value="UniProtKB-KW"/>
</dbReference>
<keyword evidence="10" id="KW-0472">Membrane</keyword>
<evidence type="ECO:0000256" key="4">
    <source>
        <dbReference type="ARBA" id="ARBA00022723"/>
    </source>
</evidence>
<evidence type="ECO:0000313" key="12">
    <source>
        <dbReference type="EMBL" id="CAG8441669.1"/>
    </source>
</evidence>
<keyword evidence="7 9" id="KW-0862">Zinc</keyword>
<evidence type="ECO:0000256" key="6">
    <source>
        <dbReference type="ARBA" id="ARBA00022801"/>
    </source>
</evidence>
<dbReference type="SUPFAM" id="SSF53187">
    <property type="entry name" value="Zn-dependent exopeptidases"/>
    <property type="match status" value="1"/>
</dbReference>
<feature type="domain" description="Peptidase M28" evidence="11">
    <location>
        <begin position="177"/>
        <end position="377"/>
    </location>
</feature>
<keyword evidence="5" id="KW-0732">Signal</keyword>
<evidence type="ECO:0000256" key="8">
    <source>
        <dbReference type="ARBA" id="ARBA00043962"/>
    </source>
</evidence>
<keyword evidence="10" id="KW-0812">Transmembrane</keyword>
<keyword evidence="6 9" id="KW-0378">Hydrolase</keyword>
<keyword evidence="10" id="KW-1133">Transmembrane helix</keyword>
<dbReference type="EC" id="3.4.-.-" evidence="9"/>
<protein>
    <recommendedName>
        <fullName evidence="9">Peptide hydrolase</fullName>
        <ecNumber evidence="9">3.4.-.-</ecNumber>
    </recommendedName>
</protein>
<dbReference type="Proteomes" id="UP000789706">
    <property type="component" value="Unassembled WGS sequence"/>
</dbReference>
<dbReference type="GO" id="GO:0008235">
    <property type="term" value="F:metalloexopeptidase activity"/>
    <property type="evidence" value="ECO:0007669"/>
    <property type="project" value="InterPro"/>
</dbReference>
<dbReference type="AlphaFoldDB" id="A0A9N8YQX5"/>
<dbReference type="GO" id="GO:0006508">
    <property type="term" value="P:proteolysis"/>
    <property type="evidence" value="ECO:0007669"/>
    <property type="project" value="UniProtKB-KW"/>
</dbReference>
<dbReference type="PANTHER" id="PTHR12147:SF56">
    <property type="entry name" value="AMINOPEPTIDASE YDR415C-RELATED"/>
    <property type="match status" value="1"/>
</dbReference>
<evidence type="ECO:0000256" key="2">
    <source>
        <dbReference type="ARBA" id="ARBA00022438"/>
    </source>
</evidence>
<dbReference type="OrthoDB" id="2214at2759"/>
<evidence type="ECO:0000256" key="9">
    <source>
        <dbReference type="RuleBase" id="RU361240"/>
    </source>
</evidence>
<dbReference type="FunFam" id="3.40.630.10:FF:000042">
    <property type="entry name" value="Peptide hydrolase"/>
    <property type="match status" value="1"/>
</dbReference>
<evidence type="ECO:0000313" key="13">
    <source>
        <dbReference type="Proteomes" id="UP000789706"/>
    </source>
</evidence>